<proteinExistence type="predicted"/>
<dbReference type="OrthoDB" id="195446at2759"/>
<keyword evidence="2" id="KW-1185">Reference proteome</keyword>
<dbReference type="EMBL" id="CP090166">
    <property type="protein sequence ID" value="UJO16217.1"/>
    <property type="molecule type" value="Genomic_DNA"/>
</dbReference>
<dbReference type="AlphaFoldDB" id="A0A9Q8P7T6"/>
<dbReference type="Proteomes" id="UP000756132">
    <property type="component" value="Chromosome 4"/>
</dbReference>
<evidence type="ECO:0000313" key="1">
    <source>
        <dbReference type="EMBL" id="UJO16217.1"/>
    </source>
</evidence>
<name>A0A9Q8P7T6_PASFU</name>
<dbReference type="KEGG" id="ffu:CLAFUR5_05263"/>
<gene>
    <name evidence="1" type="ORF">CLAFUR5_05263</name>
</gene>
<sequence>MSAILHVLAVEVGDQDLDPDAVPDANLVLLACAGLVTTVPGHASAGRSDPAQGRKDLRELRLVHFTTHEYFERTVDRWYPKADLKITLVCLTYLAIDHYLRQSYDDGHMHVQLLEYAFRNWPAHAAVVDRDGAAEDVAEVATALARLINKEGDVCRNTSSN</sequence>
<accession>A0A9Q8P7T6</accession>
<organism evidence="1 2">
    <name type="scientific">Passalora fulva</name>
    <name type="common">Tomato leaf mold</name>
    <name type="synonym">Cladosporium fulvum</name>
    <dbReference type="NCBI Taxonomy" id="5499"/>
    <lineage>
        <taxon>Eukaryota</taxon>
        <taxon>Fungi</taxon>
        <taxon>Dikarya</taxon>
        <taxon>Ascomycota</taxon>
        <taxon>Pezizomycotina</taxon>
        <taxon>Dothideomycetes</taxon>
        <taxon>Dothideomycetidae</taxon>
        <taxon>Mycosphaerellales</taxon>
        <taxon>Mycosphaerellaceae</taxon>
        <taxon>Fulvia</taxon>
    </lineage>
</organism>
<evidence type="ECO:0000313" key="2">
    <source>
        <dbReference type="Proteomes" id="UP000756132"/>
    </source>
</evidence>
<reference evidence="1" key="1">
    <citation type="submission" date="2021-12" db="EMBL/GenBank/DDBJ databases">
        <authorList>
            <person name="Zaccaron A."/>
            <person name="Stergiopoulos I."/>
        </authorList>
    </citation>
    <scope>NUCLEOTIDE SEQUENCE</scope>
    <source>
        <strain evidence="1">Race5_Kim</strain>
    </source>
</reference>
<dbReference type="GeneID" id="71985141"/>
<protein>
    <submittedName>
        <fullName evidence="1">Uncharacterized protein</fullName>
    </submittedName>
</protein>
<dbReference type="RefSeq" id="XP_047760583.1">
    <property type="nucleotide sequence ID" value="XM_047904411.1"/>
</dbReference>
<reference evidence="1" key="2">
    <citation type="journal article" date="2022" name="Microb. Genom.">
        <title>A chromosome-scale genome assembly of the tomato pathogen Cladosporium fulvum reveals a compartmentalized genome architecture and the presence of a dispensable chromosome.</title>
        <authorList>
            <person name="Zaccaron A.Z."/>
            <person name="Chen L.H."/>
            <person name="Samaras A."/>
            <person name="Stergiopoulos I."/>
        </authorList>
    </citation>
    <scope>NUCLEOTIDE SEQUENCE</scope>
    <source>
        <strain evidence="1">Race5_Kim</strain>
    </source>
</reference>